<dbReference type="InterPro" id="IPR013083">
    <property type="entry name" value="Znf_RING/FYVE/PHD"/>
</dbReference>
<evidence type="ECO:0000313" key="6">
    <source>
        <dbReference type="EMBL" id="KIH56691.1"/>
    </source>
</evidence>
<dbReference type="Gene3D" id="3.30.40.10">
    <property type="entry name" value="Zinc/RING finger domain, C3HC4 (zinc finger)"/>
    <property type="match status" value="1"/>
</dbReference>
<dbReference type="PROSITE" id="PS00518">
    <property type="entry name" value="ZF_RING_1"/>
    <property type="match status" value="1"/>
</dbReference>
<dbReference type="SUPFAM" id="SSF57850">
    <property type="entry name" value="RING/U-box"/>
    <property type="match status" value="1"/>
</dbReference>
<evidence type="ECO:0000313" key="7">
    <source>
        <dbReference type="Proteomes" id="UP000054047"/>
    </source>
</evidence>
<dbReference type="InterPro" id="IPR027370">
    <property type="entry name" value="Znf-RING_euk"/>
</dbReference>
<evidence type="ECO:0000259" key="5">
    <source>
        <dbReference type="PROSITE" id="PS50089"/>
    </source>
</evidence>
<name>A0A0C2GHZ2_9BILA</name>
<dbReference type="OrthoDB" id="6105938at2759"/>
<reference evidence="6 7" key="1">
    <citation type="submission" date="2013-12" db="EMBL/GenBank/DDBJ databases">
        <title>Draft genome of the parsitic nematode Ancylostoma duodenale.</title>
        <authorList>
            <person name="Mitreva M."/>
        </authorList>
    </citation>
    <scope>NUCLEOTIDE SEQUENCE [LARGE SCALE GENOMIC DNA]</scope>
    <source>
        <strain evidence="6 7">Zhejiang</strain>
    </source>
</reference>
<dbReference type="Pfam" id="PF13445">
    <property type="entry name" value="zf-RING_UBOX"/>
    <property type="match status" value="1"/>
</dbReference>
<proteinExistence type="predicted"/>
<dbReference type="InterPro" id="IPR001841">
    <property type="entry name" value="Znf_RING"/>
</dbReference>
<accession>A0A0C2GHZ2</accession>
<keyword evidence="3" id="KW-0862">Zinc</keyword>
<evidence type="ECO:0000256" key="2">
    <source>
        <dbReference type="ARBA" id="ARBA00022771"/>
    </source>
</evidence>
<feature type="domain" description="RING-type" evidence="5">
    <location>
        <begin position="31"/>
        <end position="54"/>
    </location>
</feature>
<gene>
    <name evidence="6" type="ORF">ANCDUO_13126</name>
</gene>
<dbReference type="Proteomes" id="UP000054047">
    <property type="component" value="Unassembled WGS sequence"/>
</dbReference>
<dbReference type="EMBL" id="KN735386">
    <property type="protein sequence ID" value="KIH56691.1"/>
    <property type="molecule type" value="Genomic_DNA"/>
</dbReference>
<protein>
    <recommendedName>
        <fullName evidence="5">RING-type domain-containing protein</fullName>
    </recommendedName>
</protein>
<evidence type="ECO:0000256" key="4">
    <source>
        <dbReference type="PROSITE-ProRule" id="PRU00175"/>
    </source>
</evidence>
<keyword evidence="2 4" id="KW-0863">Zinc-finger</keyword>
<evidence type="ECO:0000256" key="1">
    <source>
        <dbReference type="ARBA" id="ARBA00022723"/>
    </source>
</evidence>
<dbReference type="SMART" id="SM00184">
    <property type="entry name" value="RING"/>
    <property type="match status" value="1"/>
</dbReference>
<evidence type="ECO:0000256" key="3">
    <source>
        <dbReference type="ARBA" id="ARBA00022833"/>
    </source>
</evidence>
<dbReference type="AlphaFoldDB" id="A0A0C2GHZ2"/>
<dbReference type="GO" id="GO:0008270">
    <property type="term" value="F:zinc ion binding"/>
    <property type="evidence" value="ECO:0007669"/>
    <property type="project" value="UniProtKB-KW"/>
</dbReference>
<sequence length="101" mass="11965">MRFYPYIRVLAEMAYYSCTTLAGFPHVWFRCSVCLERRSPSSTSCGHLFCWRCIQVGKVVPQRLSLIYSHQIHLCNFRNTLYLRAFKRVVRTAELRLSLLK</sequence>
<keyword evidence="1" id="KW-0479">Metal-binding</keyword>
<dbReference type="PROSITE" id="PS50089">
    <property type="entry name" value="ZF_RING_2"/>
    <property type="match status" value="1"/>
</dbReference>
<organism evidence="6 7">
    <name type="scientific">Ancylostoma duodenale</name>
    <dbReference type="NCBI Taxonomy" id="51022"/>
    <lineage>
        <taxon>Eukaryota</taxon>
        <taxon>Metazoa</taxon>
        <taxon>Ecdysozoa</taxon>
        <taxon>Nematoda</taxon>
        <taxon>Chromadorea</taxon>
        <taxon>Rhabditida</taxon>
        <taxon>Rhabditina</taxon>
        <taxon>Rhabditomorpha</taxon>
        <taxon>Strongyloidea</taxon>
        <taxon>Ancylostomatidae</taxon>
        <taxon>Ancylostomatinae</taxon>
        <taxon>Ancylostoma</taxon>
    </lineage>
</organism>
<keyword evidence="7" id="KW-1185">Reference proteome</keyword>
<dbReference type="InterPro" id="IPR017907">
    <property type="entry name" value="Znf_RING_CS"/>
</dbReference>